<evidence type="ECO:0008006" key="4">
    <source>
        <dbReference type="Google" id="ProtNLM"/>
    </source>
</evidence>
<gene>
    <name evidence="2" type="ORF">FYJ43_02265</name>
</gene>
<keyword evidence="1" id="KW-0472">Membrane</keyword>
<evidence type="ECO:0000256" key="1">
    <source>
        <dbReference type="SAM" id="Phobius"/>
    </source>
</evidence>
<feature type="transmembrane region" description="Helical" evidence="1">
    <location>
        <begin position="151"/>
        <end position="171"/>
    </location>
</feature>
<name>A0A7K0J4P0_9ACTN</name>
<dbReference type="EMBL" id="VUMG01000001">
    <property type="protein sequence ID" value="MSS44895.1"/>
    <property type="molecule type" value="Genomic_DNA"/>
</dbReference>
<evidence type="ECO:0000313" key="2">
    <source>
        <dbReference type="EMBL" id="MSS44895.1"/>
    </source>
</evidence>
<comment type="caution">
    <text evidence="2">The sequence shown here is derived from an EMBL/GenBank/DDBJ whole genome shotgun (WGS) entry which is preliminary data.</text>
</comment>
<dbReference type="Proteomes" id="UP000466104">
    <property type="component" value="Unassembled WGS sequence"/>
</dbReference>
<feature type="transmembrane region" description="Helical" evidence="1">
    <location>
        <begin position="178"/>
        <end position="199"/>
    </location>
</feature>
<keyword evidence="1" id="KW-0812">Transmembrane</keyword>
<sequence length="255" mass="26840">MTGIATIDEKASFGNLIIAESRKFIDTRASVWLLSIAAILSLIVAAVSGRAITTHISGDLAWSVLFSFTVMPINALLPIVAILMVTAEWSHRTALMTFVMTPRRHVVTAAKGIVAAAASVIATALAIVLAAASGLVSTATKNSVILTGANWQALLGSTIANLIYVFVGFAMGMAFLNAPAAITVILIVPTTVLPAVALVDQLHPIIPWLNYLQAGGPLTTGTIHGVEWAHLATSTGLWIALPIIIGLWRQHVREP</sequence>
<feature type="transmembrane region" description="Helical" evidence="1">
    <location>
        <begin position="31"/>
        <end position="52"/>
    </location>
</feature>
<feature type="transmembrane region" description="Helical" evidence="1">
    <location>
        <begin position="64"/>
        <end position="85"/>
    </location>
</feature>
<organism evidence="2 3">
    <name type="scientific">Cutibacterium porci</name>
    <dbReference type="NCBI Taxonomy" id="2605781"/>
    <lineage>
        <taxon>Bacteria</taxon>
        <taxon>Bacillati</taxon>
        <taxon>Actinomycetota</taxon>
        <taxon>Actinomycetes</taxon>
        <taxon>Propionibacteriales</taxon>
        <taxon>Propionibacteriaceae</taxon>
        <taxon>Cutibacterium</taxon>
    </lineage>
</organism>
<reference evidence="2 3" key="1">
    <citation type="submission" date="2019-08" db="EMBL/GenBank/DDBJ databases">
        <title>In-depth cultivation of the pig gut microbiome towards novel bacterial diversity and tailored functional studies.</title>
        <authorList>
            <person name="Wylensek D."/>
            <person name="Hitch T.C.A."/>
            <person name="Clavel T."/>
        </authorList>
    </citation>
    <scope>NUCLEOTIDE SEQUENCE [LARGE SCALE GENOMIC DNA]</scope>
    <source>
        <strain evidence="2 3">WCA-380-WT-3A</strain>
    </source>
</reference>
<protein>
    <recommendedName>
        <fullName evidence="4">ABC transporter permease</fullName>
    </recommendedName>
</protein>
<keyword evidence="3" id="KW-1185">Reference proteome</keyword>
<keyword evidence="1" id="KW-1133">Transmembrane helix</keyword>
<dbReference type="RefSeq" id="WP_154561531.1">
    <property type="nucleotide sequence ID" value="NZ_VUMG01000001.1"/>
</dbReference>
<dbReference type="AlphaFoldDB" id="A0A7K0J4P0"/>
<feature type="transmembrane region" description="Helical" evidence="1">
    <location>
        <begin position="228"/>
        <end position="248"/>
    </location>
</feature>
<accession>A0A7K0J4P0</accession>
<evidence type="ECO:0000313" key="3">
    <source>
        <dbReference type="Proteomes" id="UP000466104"/>
    </source>
</evidence>
<feature type="transmembrane region" description="Helical" evidence="1">
    <location>
        <begin position="106"/>
        <end position="131"/>
    </location>
</feature>
<proteinExistence type="predicted"/>